<evidence type="ECO:0000313" key="5">
    <source>
        <dbReference type="Proteomes" id="UP001302374"/>
    </source>
</evidence>
<evidence type="ECO:0000256" key="1">
    <source>
        <dbReference type="SAM" id="MobiDB-lite"/>
    </source>
</evidence>
<sequence length="63" mass="7035">MVKTESLELENTANPSPSNDPWFNAPDNMASIEGGIEESPNGDVKTYTINEIRELLDIRMPKN</sequence>
<organism evidence="2 4">
    <name type="scientific">Butyricimonas paravirosa</name>
    <dbReference type="NCBI Taxonomy" id="1472417"/>
    <lineage>
        <taxon>Bacteria</taxon>
        <taxon>Pseudomonadati</taxon>
        <taxon>Bacteroidota</taxon>
        <taxon>Bacteroidia</taxon>
        <taxon>Bacteroidales</taxon>
        <taxon>Odoribacteraceae</taxon>
        <taxon>Butyricimonas</taxon>
    </lineage>
</organism>
<gene>
    <name evidence="3" type="ORF">F1644_16120</name>
    <name evidence="2" type="ORF">GGR15_003448</name>
</gene>
<feature type="region of interest" description="Disordered" evidence="1">
    <location>
        <begin position="1"/>
        <end position="28"/>
    </location>
</feature>
<dbReference type="GeneID" id="86892854"/>
<evidence type="ECO:0000313" key="2">
    <source>
        <dbReference type="EMBL" id="NJC19810.1"/>
    </source>
</evidence>
<dbReference type="AlphaFoldDB" id="A0A7X5YET5"/>
<reference evidence="2 4" key="2">
    <citation type="submission" date="2020-03" db="EMBL/GenBank/DDBJ databases">
        <title>Genomic Encyclopedia of Type Strains, Phase IV (KMG-IV): sequencing the most valuable type-strain genomes for metagenomic binning, comparative biology and taxonomic classification.</title>
        <authorList>
            <person name="Goeker M."/>
        </authorList>
    </citation>
    <scope>NUCLEOTIDE SEQUENCE [LARGE SCALE GENOMIC DNA]</scope>
    <source>
        <strain evidence="2 4">DSM 105722</strain>
    </source>
</reference>
<evidence type="ECO:0000313" key="4">
    <source>
        <dbReference type="Proteomes" id="UP000576368"/>
    </source>
</evidence>
<dbReference type="Proteomes" id="UP000576368">
    <property type="component" value="Unassembled WGS sequence"/>
</dbReference>
<dbReference type="EMBL" id="JAATLI010000013">
    <property type="protein sequence ID" value="NJC19810.1"/>
    <property type="molecule type" value="Genomic_DNA"/>
</dbReference>
<keyword evidence="5" id="KW-1185">Reference proteome</keyword>
<protein>
    <submittedName>
        <fullName evidence="2">Uncharacterized protein</fullName>
    </submittedName>
</protein>
<reference evidence="3 5" key="1">
    <citation type="submission" date="2019-09" db="EMBL/GenBank/DDBJ databases">
        <title>Butyricimonas paravirosa DSM 105722 (=214-4 = JCM 18677 = CCUG 65563).</title>
        <authorList>
            <person name="Le Roy T."/>
            <person name="Cani P.D."/>
        </authorList>
    </citation>
    <scope>NUCLEOTIDE SEQUENCE [LARGE SCALE GENOMIC DNA]</scope>
    <source>
        <strain evidence="3 5">DSM 105722</strain>
    </source>
</reference>
<proteinExistence type="predicted"/>
<accession>A0A7X5YET5</accession>
<evidence type="ECO:0000313" key="3">
    <source>
        <dbReference type="EMBL" id="WOF13693.1"/>
    </source>
</evidence>
<dbReference type="RefSeq" id="WP_087420757.1">
    <property type="nucleotide sequence ID" value="NZ_BMPA01000012.1"/>
</dbReference>
<dbReference type="EMBL" id="CP043839">
    <property type="protein sequence ID" value="WOF13693.1"/>
    <property type="molecule type" value="Genomic_DNA"/>
</dbReference>
<name>A0A7X5YET5_9BACT</name>
<dbReference type="Proteomes" id="UP001302374">
    <property type="component" value="Chromosome"/>
</dbReference>
<feature type="compositionally biased region" description="Polar residues" evidence="1">
    <location>
        <begin position="9"/>
        <end position="21"/>
    </location>
</feature>